<dbReference type="PANTHER" id="PTHR37944:SF1">
    <property type="entry name" value="PORIN B"/>
    <property type="match status" value="1"/>
</dbReference>
<gene>
    <name evidence="3" type="ORF">NQF64_05285</name>
</gene>
<keyword evidence="4" id="KW-1185">Reference proteome</keyword>
<protein>
    <submittedName>
        <fullName evidence="3">Carbohydrate porin</fullName>
    </submittedName>
</protein>
<evidence type="ECO:0000313" key="3">
    <source>
        <dbReference type="EMBL" id="MCX5614657.1"/>
    </source>
</evidence>
<dbReference type="EMBL" id="JANIDW010000002">
    <property type="protein sequence ID" value="MCX5614657.1"/>
    <property type="molecule type" value="Genomic_DNA"/>
</dbReference>
<dbReference type="PANTHER" id="PTHR37944">
    <property type="entry name" value="PORIN B"/>
    <property type="match status" value="1"/>
</dbReference>
<comment type="similarity">
    <text evidence="1 2">Belongs to the OprB family.</text>
</comment>
<comment type="caution">
    <text evidence="3">The sequence shown here is derived from an EMBL/GenBank/DDBJ whole genome shotgun (WGS) entry which is preliminary data.</text>
</comment>
<accession>A0ABT3WA24</accession>
<evidence type="ECO:0000313" key="4">
    <source>
        <dbReference type="Proteomes" id="UP001165648"/>
    </source>
</evidence>
<reference evidence="3 4" key="1">
    <citation type="submission" date="2022-07" db="EMBL/GenBank/DDBJ databases">
        <title>Bombella genomes.</title>
        <authorList>
            <person name="Harer L."/>
            <person name="Styblova S."/>
            <person name="Ehrmann M."/>
        </authorList>
    </citation>
    <scope>NUCLEOTIDE SEQUENCE [LARGE SCALE GENOMIC DNA]</scope>
    <source>
        <strain evidence="3 4">TMW 2.2558</strain>
    </source>
</reference>
<dbReference type="InterPro" id="IPR038673">
    <property type="entry name" value="OprB_sf"/>
</dbReference>
<dbReference type="Proteomes" id="UP001165648">
    <property type="component" value="Unassembled WGS sequence"/>
</dbReference>
<dbReference type="Pfam" id="PF04966">
    <property type="entry name" value="OprB"/>
    <property type="match status" value="1"/>
</dbReference>
<evidence type="ECO:0000256" key="1">
    <source>
        <dbReference type="ARBA" id="ARBA00008769"/>
    </source>
</evidence>
<dbReference type="InterPro" id="IPR007049">
    <property type="entry name" value="Carb-sel_porin_OprB"/>
</dbReference>
<dbReference type="InterPro" id="IPR052932">
    <property type="entry name" value="OprB_Porin"/>
</dbReference>
<proteinExistence type="inferred from homology"/>
<dbReference type="RefSeq" id="WP_266106723.1">
    <property type="nucleotide sequence ID" value="NZ_JANIDW010000002.1"/>
</dbReference>
<sequence length="516" mass="56353">MPSLASLSNILSLLKRHLPRIAITGLALPLIVLPAYARAPLVNLGNATAAGEDSSTAIFDNLSHNIFDTPPLGSLYSLLSPFPSWSNHLTLLGAMGGLRTQMAKIGLVLAVQETSELFGNISGGFRRGAAYDGMTTAVLQLNTQRAFGWSGGTFQVSMEQIHGRNLSADNLGVYQTISGIEADRSTRLWELWFDQKFLPHHTLDIKIGQQSLDQEWMISNNALLFANTMFGWPMLPSADLPGGGPASPLASLGGRARYHVVKPLYIQAGIFSGSPAYARTGDAQKSNRSGTSFVLNRGIFAIAELQYARGELKHIASPEEATTLPYVYRLGGWYDSEPFADQYGDEHGIALSSPQSTGRARLHRGAFSLYAVMDQTLWHSHHNLSRALALFARVMGTPQSDRVPIDFSMNAGLTLKAPLPAHPYDVLGLGMGYTHTSHSLAQYDRAVQTHTNRYSPAQGSETFMELMYLGQMTGWLQLQPDFQYIFNPSGGIPNPLHPTRRIKNIAVFGLRANITL</sequence>
<name>A0ABT3WA24_9PROT</name>
<evidence type="ECO:0000256" key="2">
    <source>
        <dbReference type="RuleBase" id="RU363072"/>
    </source>
</evidence>
<organism evidence="3 4">
    <name type="scientific">Bombella saccharophila</name>
    <dbReference type="NCBI Taxonomy" id="2967338"/>
    <lineage>
        <taxon>Bacteria</taxon>
        <taxon>Pseudomonadati</taxon>
        <taxon>Pseudomonadota</taxon>
        <taxon>Alphaproteobacteria</taxon>
        <taxon>Acetobacterales</taxon>
        <taxon>Acetobacteraceae</taxon>
        <taxon>Bombella</taxon>
    </lineage>
</organism>
<dbReference type="Gene3D" id="2.40.160.180">
    <property type="entry name" value="Carbohydrate-selective porin OprB"/>
    <property type="match status" value="1"/>
</dbReference>